<dbReference type="Proteomes" id="UP000006038">
    <property type="component" value="Chromosome 8"/>
</dbReference>
<reference evidence="1" key="2">
    <citation type="submission" date="2013-04" db="UniProtKB">
        <authorList>
            <consortium name="EnsemblPlants"/>
        </authorList>
    </citation>
    <scope>IDENTIFICATION</scope>
</reference>
<proteinExistence type="predicted"/>
<organism evidence="1">
    <name type="scientific">Oryza brachyantha</name>
    <name type="common">malo sina</name>
    <dbReference type="NCBI Taxonomy" id="4533"/>
    <lineage>
        <taxon>Eukaryota</taxon>
        <taxon>Viridiplantae</taxon>
        <taxon>Streptophyta</taxon>
        <taxon>Embryophyta</taxon>
        <taxon>Tracheophyta</taxon>
        <taxon>Spermatophyta</taxon>
        <taxon>Magnoliopsida</taxon>
        <taxon>Liliopsida</taxon>
        <taxon>Poales</taxon>
        <taxon>Poaceae</taxon>
        <taxon>BOP clade</taxon>
        <taxon>Oryzoideae</taxon>
        <taxon>Oryzeae</taxon>
        <taxon>Oryzinae</taxon>
        <taxon>Oryza</taxon>
    </lineage>
</organism>
<accession>J3MRA8</accession>
<evidence type="ECO:0000313" key="1">
    <source>
        <dbReference type="EnsemblPlants" id="OB08G16370.1"/>
    </source>
</evidence>
<sequence>MRKGINSLVTLVAWEIWKHRNDCVFNGASPRVATVLQVVENEGYLWCVAGNSALQKLLSRVAILGS</sequence>
<reference evidence="1" key="1">
    <citation type="journal article" date="2013" name="Nat. Commun.">
        <title>Whole-genome sequencing of Oryza brachyantha reveals mechanisms underlying Oryza genome evolution.</title>
        <authorList>
            <person name="Chen J."/>
            <person name="Huang Q."/>
            <person name="Gao D."/>
            <person name="Wang J."/>
            <person name="Lang Y."/>
            <person name="Liu T."/>
            <person name="Li B."/>
            <person name="Bai Z."/>
            <person name="Luis Goicoechea J."/>
            <person name="Liang C."/>
            <person name="Chen C."/>
            <person name="Zhang W."/>
            <person name="Sun S."/>
            <person name="Liao Y."/>
            <person name="Zhang X."/>
            <person name="Yang L."/>
            <person name="Song C."/>
            <person name="Wang M."/>
            <person name="Shi J."/>
            <person name="Liu G."/>
            <person name="Liu J."/>
            <person name="Zhou H."/>
            <person name="Zhou W."/>
            <person name="Yu Q."/>
            <person name="An N."/>
            <person name="Chen Y."/>
            <person name="Cai Q."/>
            <person name="Wang B."/>
            <person name="Liu B."/>
            <person name="Min J."/>
            <person name="Huang Y."/>
            <person name="Wu H."/>
            <person name="Li Z."/>
            <person name="Zhang Y."/>
            <person name="Yin Y."/>
            <person name="Song W."/>
            <person name="Jiang J."/>
            <person name="Jackson S.A."/>
            <person name="Wing R.A."/>
            <person name="Wang J."/>
            <person name="Chen M."/>
        </authorList>
    </citation>
    <scope>NUCLEOTIDE SEQUENCE [LARGE SCALE GENOMIC DNA]</scope>
    <source>
        <strain evidence="1">cv. IRGC 101232</strain>
    </source>
</reference>
<dbReference type="Gramene" id="OB08G16370.1">
    <property type="protein sequence ID" value="OB08G16370.1"/>
    <property type="gene ID" value="OB08G16370"/>
</dbReference>
<name>J3MRA8_ORYBR</name>
<protein>
    <submittedName>
        <fullName evidence="1">Uncharacterized protein</fullName>
    </submittedName>
</protein>
<dbReference type="AlphaFoldDB" id="J3MRA8"/>
<evidence type="ECO:0000313" key="2">
    <source>
        <dbReference type="Proteomes" id="UP000006038"/>
    </source>
</evidence>
<dbReference type="HOGENOM" id="CLU_000680_31_5_1"/>
<keyword evidence="2" id="KW-1185">Reference proteome</keyword>
<dbReference type="OMA" id="WWLAISS"/>
<dbReference type="EnsemblPlants" id="OB08G16370.1">
    <property type="protein sequence ID" value="OB08G16370.1"/>
    <property type="gene ID" value="OB08G16370"/>
</dbReference>